<sequence length="348" mass="39559">MRMKNGIEYLLALNKRHSALFDAMHSERAQYRALHKTEIAFIKCMDGRVHGAVMTRTPLGIIQPWRNLGGMFDIGWFGFAQSIKEWFDYAVNQGHDCLVFATYHFAKGDRERGCRGFHYDIDVARESTKKLKDQFDRVFRRRGLYAIQCGIETDEESFVLHGDAGETVYLSDHDRGTDSELSMMLCRLYPNMPHGVVKDLLRLVRGNIEHSRVIRAMNRPVIDVEHREWVLAVGRGFDWLHEVNTALIVGPYDPNLDGAIRTAATLIKGNIDEGRIDVSARGGVVLLSSAPYRGLTGPARFLAAEKAKFLNAFALEVIREAPELHDLLPRLEELTVTMDYNTRQIGRV</sequence>
<proteinExistence type="predicted"/>
<evidence type="ECO:0000313" key="1">
    <source>
        <dbReference type="EMBL" id="OHA03668.1"/>
    </source>
</evidence>
<dbReference type="EMBL" id="MHQL01000010">
    <property type="protein sequence ID" value="OHA03668.1"/>
    <property type="molecule type" value="Genomic_DNA"/>
</dbReference>
<dbReference type="Proteomes" id="UP000177811">
    <property type="component" value="Unassembled WGS sequence"/>
</dbReference>
<name>A0A1G2KW55_9BACT</name>
<comment type="caution">
    <text evidence="1">The sequence shown here is derived from an EMBL/GenBank/DDBJ whole genome shotgun (WGS) entry which is preliminary data.</text>
</comment>
<protein>
    <submittedName>
        <fullName evidence="1">Uncharacterized protein</fullName>
    </submittedName>
</protein>
<accession>A0A1G2KW55</accession>
<reference evidence="1 2" key="1">
    <citation type="journal article" date="2016" name="Nat. Commun.">
        <title>Thousands of microbial genomes shed light on interconnected biogeochemical processes in an aquifer system.</title>
        <authorList>
            <person name="Anantharaman K."/>
            <person name="Brown C.T."/>
            <person name="Hug L.A."/>
            <person name="Sharon I."/>
            <person name="Castelle C.J."/>
            <person name="Probst A.J."/>
            <person name="Thomas B.C."/>
            <person name="Singh A."/>
            <person name="Wilkins M.J."/>
            <person name="Karaoz U."/>
            <person name="Brodie E.L."/>
            <person name="Williams K.H."/>
            <person name="Hubbard S.S."/>
            <person name="Banfield J.F."/>
        </authorList>
    </citation>
    <scope>NUCLEOTIDE SEQUENCE [LARGE SCALE GENOMIC DNA]</scope>
</reference>
<gene>
    <name evidence="1" type="ORF">A3C16_03455</name>
</gene>
<dbReference type="AlphaFoldDB" id="A0A1G2KW55"/>
<organism evidence="1 2">
    <name type="scientific">Candidatus Sungbacteria bacterium RIFCSPHIGHO2_02_FULL_51_29</name>
    <dbReference type="NCBI Taxonomy" id="1802273"/>
    <lineage>
        <taxon>Bacteria</taxon>
        <taxon>Candidatus Sungiibacteriota</taxon>
    </lineage>
</organism>
<evidence type="ECO:0000313" key="2">
    <source>
        <dbReference type="Proteomes" id="UP000177811"/>
    </source>
</evidence>